<dbReference type="InterPro" id="IPR052562">
    <property type="entry name" value="Ketohexokinase-related"/>
</dbReference>
<evidence type="ECO:0000313" key="5">
    <source>
        <dbReference type="EMBL" id="MFG3015206.1"/>
    </source>
</evidence>
<evidence type="ECO:0000256" key="1">
    <source>
        <dbReference type="ARBA" id="ARBA00022679"/>
    </source>
</evidence>
<dbReference type="RefSeq" id="WP_392822633.1">
    <property type="nucleotide sequence ID" value="NZ_JBICYV010000019.1"/>
</dbReference>
<feature type="domain" description="Carbohydrate kinase PfkB" evidence="4">
    <location>
        <begin position="43"/>
        <end position="300"/>
    </location>
</feature>
<dbReference type="GO" id="GO:0016301">
    <property type="term" value="F:kinase activity"/>
    <property type="evidence" value="ECO:0007669"/>
    <property type="project" value="UniProtKB-KW"/>
</dbReference>
<dbReference type="PANTHER" id="PTHR42774">
    <property type="entry name" value="PHOSPHOTRANSFERASE SYSTEM TRANSPORT PROTEIN"/>
    <property type="match status" value="1"/>
</dbReference>
<dbReference type="EMBL" id="JBICYV010000019">
    <property type="protein sequence ID" value="MFG3015206.1"/>
    <property type="molecule type" value="Genomic_DNA"/>
</dbReference>
<dbReference type="Pfam" id="PF00294">
    <property type="entry name" value="PfkB"/>
    <property type="match status" value="1"/>
</dbReference>
<dbReference type="SUPFAM" id="SSF53613">
    <property type="entry name" value="Ribokinase-like"/>
    <property type="match status" value="1"/>
</dbReference>
<protein>
    <submittedName>
        <fullName evidence="5">Carbohydrate kinase family protein</fullName>
        <ecNumber evidence="5">2.7.1.-</ecNumber>
    </submittedName>
</protein>
<dbReference type="InterPro" id="IPR011611">
    <property type="entry name" value="PfkB_dom"/>
</dbReference>
<keyword evidence="6" id="KW-1185">Reference proteome</keyword>
<name>A0ABW7BEJ7_9ACTN</name>
<dbReference type="Proteomes" id="UP001604267">
    <property type="component" value="Unassembled WGS sequence"/>
</dbReference>
<feature type="compositionally biased region" description="Low complexity" evidence="3">
    <location>
        <begin position="336"/>
        <end position="350"/>
    </location>
</feature>
<accession>A0ABW7BEJ7</accession>
<evidence type="ECO:0000256" key="2">
    <source>
        <dbReference type="ARBA" id="ARBA00022777"/>
    </source>
</evidence>
<dbReference type="InterPro" id="IPR029056">
    <property type="entry name" value="Ribokinase-like"/>
</dbReference>
<dbReference type="InterPro" id="IPR002173">
    <property type="entry name" value="Carboh/pur_kinase_PfkB_CS"/>
</dbReference>
<evidence type="ECO:0000256" key="3">
    <source>
        <dbReference type="SAM" id="MobiDB-lite"/>
    </source>
</evidence>
<proteinExistence type="predicted"/>
<dbReference type="Gene3D" id="3.40.1190.20">
    <property type="match status" value="1"/>
</dbReference>
<keyword evidence="1 5" id="KW-0808">Transferase</keyword>
<reference evidence="5 6" key="1">
    <citation type="submission" date="2024-10" db="EMBL/GenBank/DDBJ databases">
        <title>The Natural Products Discovery Center: Release of the First 8490 Sequenced Strains for Exploring Actinobacteria Biosynthetic Diversity.</title>
        <authorList>
            <person name="Kalkreuter E."/>
            <person name="Kautsar S.A."/>
            <person name="Yang D."/>
            <person name="Bader C.D."/>
            <person name="Teijaro C.N."/>
            <person name="Fluegel L."/>
            <person name="Davis C.M."/>
            <person name="Simpson J.R."/>
            <person name="Lauterbach L."/>
            <person name="Steele A.D."/>
            <person name="Gui C."/>
            <person name="Meng S."/>
            <person name="Li G."/>
            <person name="Viehrig K."/>
            <person name="Ye F."/>
            <person name="Su P."/>
            <person name="Kiefer A.F."/>
            <person name="Nichols A."/>
            <person name="Cepeda A.J."/>
            <person name="Yan W."/>
            <person name="Fan B."/>
            <person name="Jiang Y."/>
            <person name="Adhikari A."/>
            <person name="Zheng C.-J."/>
            <person name="Schuster L."/>
            <person name="Cowan T.M."/>
            <person name="Smanski M.J."/>
            <person name="Chevrette M.G."/>
            <person name="De Carvalho L.P.S."/>
            <person name="Shen B."/>
        </authorList>
    </citation>
    <scope>NUCLEOTIDE SEQUENCE [LARGE SCALE GENOMIC DNA]</scope>
    <source>
        <strain evidence="5 6">NPDC048320</strain>
    </source>
</reference>
<feature type="region of interest" description="Disordered" evidence="3">
    <location>
        <begin position="336"/>
        <end position="364"/>
    </location>
</feature>
<sequence length="364" mass="37840">MVRAEATAPTAGADCDVYVVGTVFQDIVFTGLDGAPAKGAESWARGMGCSPGGVANTATALARLGLRTVLCAAFGDDEYGDHCWADLAAEGVDLSLARRPAGWHSPVTVSFAYEGDRTMVTHGHEVPAEEQLPPPVPPCSRACVTGLAPGQEAGWVRRAAAQGSLVFADAGWDATGRWALSDLDGLDHCHAFVPNAAEALRYTRTDDARAAARALAEVVPVAVVTAGEQGAVACDGRTGDEAAVPAVPVDALDPTGAGDVFLSGFVFATLADWPLADCLAFANLCAALSVAEFGGAHSAPGWHEINRWWSGLRGADPRCRHDAELLDRYDFLTASTKTAPRTPPRRAVPTIGFRGAAPSPAGRR</sequence>
<evidence type="ECO:0000313" key="6">
    <source>
        <dbReference type="Proteomes" id="UP001604267"/>
    </source>
</evidence>
<evidence type="ECO:0000259" key="4">
    <source>
        <dbReference type="Pfam" id="PF00294"/>
    </source>
</evidence>
<dbReference type="PANTHER" id="PTHR42774:SF3">
    <property type="entry name" value="KETOHEXOKINASE"/>
    <property type="match status" value="1"/>
</dbReference>
<comment type="caution">
    <text evidence="5">The sequence shown here is derived from an EMBL/GenBank/DDBJ whole genome shotgun (WGS) entry which is preliminary data.</text>
</comment>
<dbReference type="EC" id="2.7.1.-" evidence="5"/>
<gene>
    <name evidence="5" type="ORF">ACGFZB_33200</name>
</gene>
<dbReference type="PROSITE" id="PS00584">
    <property type="entry name" value="PFKB_KINASES_2"/>
    <property type="match status" value="1"/>
</dbReference>
<keyword evidence="2 5" id="KW-0418">Kinase</keyword>
<organism evidence="5 6">
    <name type="scientific">Streptomyces cinerochromogenes</name>
    <dbReference type="NCBI Taxonomy" id="66422"/>
    <lineage>
        <taxon>Bacteria</taxon>
        <taxon>Bacillati</taxon>
        <taxon>Actinomycetota</taxon>
        <taxon>Actinomycetes</taxon>
        <taxon>Kitasatosporales</taxon>
        <taxon>Streptomycetaceae</taxon>
        <taxon>Streptomyces</taxon>
    </lineage>
</organism>